<dbReference type="InterPro" id="IPR013762">
    <property type="entry name" value="Integrase-like_cat_sf"/>
</dbReference>
<dbReference type="Pfam" id="PF00589">
    <property type="entry name" value="Phage_integrase"/>
    <property type="match status" value="1"/>
</dbReference>
<feature type="domain" description="Tyr recombinase" evidence="6">
    <location>
        <begin position="190"/>
        <end position="369"/>
    </location>
</feature>
<gene>
    <name evidence="8" type="ORF">EA462_02400</name>
</gene>
<feature type="compositionally biased region" description="Basic and acidic residues" evidence="5">
    <location>
        <begin position="361"/>
        <end position="372"/>
    </location>
</feature>
<accession>A0A3N6MGJ6</accession>
<dbReference type="SUPFAM" id="SSF56349">
    <property type="entry name" value="DNA breaking-rejoining enzymes"/>
    <property type="match status" value="1"/>
</dbReference>
<keyword evidence="3" id="KW-0233">DNA recombination</keyword>
<dbReference type="EMBL" id="REFY01000001">
    <property type="protein sequence ID" value="RQG93076.1"/>
    <property type="molecule type" value="Genomic_DNA"/>
</dbReference>
<dbReference type="OrthoDB" id="330648at2157"/>
<dbReference type="Gene3D" id="1.10.443.10">
    <property type="entry name" value="Intergrase catalytic core"/>
    <property type="match status" value="1"/>
</dbReference>
<dbReference type="PANTHER" id="PTHR30349">
    <property type="entry name" value="PHAGE INTEGRASE-RELATED"/>
    <property type="match status" value="1"/>
</dbReference>
<dbReference type="PANTHER" id="PTHR30349:SF41">
    <property type="entry name" value="INTEGRASE_RECOMBINASE PROTEIN MJ0367-RELATED"/>
    <property type="match status" value="1"/>
</dbReference>
<dbReference type="InterPro" id="IPR011010">
    <property type="entry name" value="DNA_brk_join_enz"/>
</dbReference>
<reference evidence="8 9" key="1">
    <citation type="submission" date="2018-10" db="EMBL/GenBank/DDBJ databases">
        <title>Natrarchaeobius chitinivorans gen. nov., sp. nov., and Natrarchaeobius haloalkaliphilus sp. nov., alkaliphilic, chitin-utilizing haloarchaea from hypersaline alkaline lakes.</title>
        <authorList>
            <person name="Sorokin D.Y."/>
            <person name="Elcheninov A.G."/>
            <person name="Kostrikina N.A."/>
            <person name="Bale N.J."/>
            <person name="Sinninghe Damste J.S."/>
            <person name="Khijniak T.V."/>
            <person name="Kublanov I.V."/>
            <person name="Toshchakov S.V."/>
        </authorList>
    </citation>
    <scope>NUCLEOTIDE SEQUENCE [LARGE SCALE GENOMIC DNA]</scope>
    <source>
        <strain evidence="8 9">AArcht-Sl</strain>
    </source>
</reference>
<keyword evidence="1" id="KW-0229">DNA integration</keyword>
<evidence type="ECO:0000259" key="7">
    <source>
        <dbReference type="PROSITE" id="PS51900"/>
    </source>
</evidence>
<sequence>MSENPNEIEGIKLVPEPTREILSDRQQIDYTDHREQFIDWLLVFGKNPAQADGYARATTKNSAERLDRFYRWVWSEFGGYTTDITHDHADAYVKDLARKDEGNYSRNNTQSSLKRLFKWQKHERGGELWDPEIVFSEPSGTGEPRDYLTREERSKIREAAFEYGSIPSYNNLSTTERDTWKAYLAQRLSKHKRDVTADDWDRANSWKFPSLVWTSLDAGLRPIEVKRARTSWVDIDNAVLRIPRQESSKNDGNWTVSLQERTAKALDRWLVEREQYDLYADTDALWLTRFGNPYETSSLRQVLKKLFEIAGIPAENRKVSWYIIRHSVGTYMAREEGLAAARAQLRHKSVRTTARYDNAPPEDRRDALDRMG</sequence>
<evidence type="ECO:0000259" key="6">
    <source>
        <dbReference type="PROSITE" id="PS51898"/>
    </source>
</evidence>
<dbReference type="InterPro" id="IPR002104">
    <property type="entry name" value="Integrase_catalytic"/>
</dbReference>
<evidence type="ECO:0000256" key="4">
    <source>
        <dbReference type="PROSITE-ProRule" id="PRU01248"/>
    </source>
</evidence>
<dbReference type="PROSITE" id="PS51900">
    <property type="entry name" value="CB"/>
    <property type="match status" value="1"/>
</dbReference>
<evidence type="ECO:0000313" key="8">
    <source>
        <dbReference type="EMBL" id="RQG93076.1"/>
    </source>
</evidence>
<evidence type="ECO:0000256" key="1">
    <source>
        <dbReference type="ARBA" id="ARBA00022908"/>
    </source>
</evidence>
<dbReference type="PROSITE" id="PS51898">
    <property type="entry name" value="TYR_RECOMBINASE"/>
    <property type="match status" value="1"/>
</dbReference>
<evidence type="ECO:0000256" key="5">
    <source>
        <dbReference type="SAM" id="MobiDB-lite"/>
    </source>
</evidence>
<dbReference type="RefSeq" id="WP_124176962.1">
    <property type="nucleotide sequence ID" value="NZ_REFY01000001.1"/>
</dbReference>
<evidence type="ECO:0000313" key="9">
    <source>
        <dbReference type="Proteomes" id="UP000273828"/>
    </source>
</evidence>
<dbReference type="AlphaFoldDB" id="A0A3N6MGJ6"/>
<evidence type="ECO:0000256" key="2">
    <source>
        <dbReference type="ARBA" id="ARBA00023125"/>
    </source>
</evidence>
<dbReference type="Proteomes" id="UP000273828">
    <property type="component" value="Unassembled WGS sequence"/>
</dbReference>
<name>A0A3N6MGJ6_9EURY</name>
<dbReference type="InterPro" id="IPR050090">
    <property type="entry name" value="Tyrosine_recombinase_XerCD"/>
</dbReference>
<dbReference type="GO" id="GO:0015074">
    <property type="term" value="P:DNA integration"/>
    <property type="evidence" value="ECO:0007669"/>
    <property type="project" value="UniProtKB-KW"/>
</dbReference>
<keyword evidence="2 4" id="KW-0238">DNA-binding</keyword>
<keyword evidence="9" id="KW-1185">Reference proteome</keyword>
<evidence type="ECO:0000256" key="3">
    <source>
        <dbReference type="ARBA" id="ARBA00023172"/>
    </source>
</evidence>
<dbReference type="CDD" id="cd00397">
    <property type="entry name" value="DNA_BRE_C"/>
    <property type="match status" value="1"/>
</dbReference>
<comment type="caution">
    <text evidence="8">The sequence shown here is derived from an EMBL/GenBank/DDBJ whole genome shotgun (WGS) entry which is preliminary data.</text>
</comment>
<dbReference type="GO" id="GO:0006310">
    <property type="term" value="P:DNA recombination"/>
    <property type="evidence" value="ECO:0007669"/>
    <property type="project" value="UniProtKB-KW"/>
</dbReference>
<dbReference type="GO" id="GO:0003677">
    <property type="term" value="F:DNA binding"/>
    <property type="evidence" value="ECO:0007669"/>
    <property type="project" value="UniProtKB-UniRule"/>
</dbReference>
<feature type="region of interest" description="Disordered" evidence="5">
    <location>
        <begin position="351"/>
        <end position="372"/>
    </location>
</feature>
<proteinExistence type="predicted"/>
<feature type="domain" description="Core-binding (CB)" evidence="7">
    <location>
        <begin position="28"/>
        <end position="121"/>
    </location>
</feature>
<dbReference type="Gene3D" id="1.10.150.130">
    <property type="match status" value="1"/>
</dbReference>
<organism evidence="8 9">
    <name type="scientific">Natrarchaeobius halalkaliphilus</name>
    <dbReference type="NCBI Taxonomy" id="1679091"/>
    <lineage>
        <taxon>Archaea</taxon>
        <taxon>Methanobacteriati</taxon>
        <taxon>Methanobacteriota</taxon>
        <taxon>Stenosarchaea group</taxon>
        <taxon>Halobacteria</taxon>
        <taxon>Halobacteriales</taxon>
        <taxon>Natrialbaceae</taxon>
        <taxon>Natrarchaeobius</taxon>
    </lineage>
</organism>
<protein>
    <submittedName>
        <fullName evidence="8">Site-specific integrase</fullName>
    </submittedName>
</protein>
<dbReference type="InterPro" id="IPR010998">
    <property type="entry name" value="Integrase_recombinase_N"/>
</dbReference>
<dbReference type="InterPro" id="IPR044068">
    <property type="entry name" value="CB"/>
</dbReference>